<organism evidence="7 8">
    <name type="scientific">Piscinibacter terrae</name>
    <dbReference type="NCBI Taxonomy" id="2496871"/>
    <lineage>
        <taxon>Bacteria</taxon>
        <taxon>Pseudomonadati</taxon>
        <taxon>Pseudomonadota</taxon>
        <taxon>Betaproteobacteria</taxon>
        <taxon>Burkholderiales</taxon>
        <taxon>Sphaerotilaceae</taxon>
        <taxon>Piscinibacter</taxon>
    </lineage>
</organism>
<dbReference type="SUPFAM" id="SSF101116">
    <property type="entry name" value="Flagellar export chaperone FliS"/>
    <property type="match status" value="1"/>
</dbReference>
<comment type="caution">
    <text evidence="7">The sequence shown here is derived from an EMBL/GenBank/DDBJ whole genome shotgun (WGS) entry which is preliminary data.</text>
</comment>
<keyword evidence="7" id="KW-0966">Cell projection</keyword>
<dbReference type="InterPro" id="IPR003713">
    <property type="entry name" value="FliS"/>
</dbReference>
<dbReference type="PANTHER" id="PTHR34773:SF1">
    <property type="entry name" value="FLAGELLAR SECRETION CHAPERONE FLIS"/>
    <property type="match status" value="1"/>
</dbReference>
<keyword evidence="7" id="KW-0969">Cilium</keyword>
<dbReference type="PANTHER" id="PTHR34773">
    <property type="entry name" value="FLAGELLAR SECRETION CHAPERONE FLIS"/>
    <property type="match status" value="1"/>
</dbReference>
<keyword evidence="4 6" id="KW-1005">Bacterial flagellum biogenesis</keyword>
<dbReference type="Gene3D" id="1.20.120.340">
    <property type="entry name" value="Flagellar protein FliS"/>
    <property type="match status" value="1"/>
</dbReference>
<name>A0A3N7HTX2_9BURK</name>
<comment type="similarity">
    <text evidence="2 6">Belongs to the FliS family.</text>
</comment>
<keyword evidence="7" id="KW-0282">Flagellum</keyword>
<evidence type="ECO:0000256" key="3">
    <source>
        <dbReference type="ARBA" id="ARBA00022490"/>
    </source>
</evidence>
<keyword evidence="5" id="KW-0143">Chaperone</keyword>
<dbReference type="GO" id="GO:0044780">
    <property type="term" value="P:bacterial-type flagellum assembly"/>
    <property type="evidence" value="ECO:0007669"/>
    <property type="project" value="InterPro"/>
</dbReference>
<dbReference type="Proteomes" id="UP000267464">
    <property type="component" value="Unassembled WGS sequence"/>
</dbReference>
<evidence type="ECO:0000313" key="8">
    <source>
        <dbReference type="Proteomes" id="UP000267464"/>
    </source>
</evidence>
<reference evidence="7 8" key="2">
    <citation type="submission" date="2018-12" db="EMBL/GenBank/DDBJ databases">
        <title>Rhizobacter gummiphilus sp. nov., a rubber-degrading bacterium isolated from the soil of a botanical garden in Japan.</title>
        <authorList>
            <person name="Shunsuke S.S."/>
        </authorList>
    </citation>
    <scope>NUCLEOTIDE SEQUENCE [LARGE SCALE GENOMIC DNA]</scope>
    <source>
        <strain evidence="7 8">S-16</strain>
    </source>
</reference>
<dbReference type="EMBL" id="QUSW01000002">
    <property type="protein sequence ID" value="RQP25243.1"/>
    <property type="molecule type" value="Genomic_DNA"/>
</dbReference>
<dbReference type="Pfam" id="PF02561">
    <property type="entry name" value="FliS"/>
    <property type="match status" value="1"/>
</dbReference>
<evidence type="ECO:0000256" key="6">
    <source>
        <dbReference type="PIRNR" id="PIRNR039090"/>
    </source>
</evidence>
<dbReference type="GO" id="GO:0071973">
    <property type="term" value="P:bacterial-type flagellum-dependent cell motility"/>
    <property type="evidence" value="ECO:0007669"/>
    <property type="project" value="TreeGrafter"/>
</dbReference>
<evidence type="ECO:0000313" key="7">
    <source>
        <dbReference type="EMBL" id="RQP25243.1"/>
    </source>
</evidence>
<sequence>MFAPFKSQANAYSKVHVETGVEGADPHQLVTMLLDGALSAIAQASGAIERGDVPAKCKAIARAVLIIDEGLRGALDMQQGGQVAATLQDLYACVLLRLTQANLKNDTAILRECTQLLAPMRDAWVSIKPQKIAA</sequence>
<dbReference type="GO" id="GO:0005829">
    <property type="term" value="C:cytosol"/>
    <property type="evidence" value="ECO:0007669"/>
    <property type="project" value="UniProtKB-SubCell"/>
</dbReference>
<dbReference type="PIRSF" id="PIRSF039090">
    <property type="entry name" value="Flis"/>
    <property type="match status" value="1"/>
</dbReference>
<reference evidence="7 8" key="1">
    <citation type="submission" date="2018-08" db="EMBL/GenBank/DDBJ databases">
        <authorList>
            <person name="Khan S.A."/>
            <person name="Jeon C.O."/>
            <person name="Chun B.H."/>
            <person name="Jeong S.E."/>
        </authorList>
    </citation>
    <scope>NUCLEOTIDE SEQUENCE [LARGE SCALE GENOMIC DNA]</scope>
    <source>
        <strain evidence="7 8">S-16</strain>
    </source>
</reference>
<comment type="subcellular location">
    <subcellularLocation>
        <location evidence="1 6">Cytoplasm</location>
        <location evidence="1 6">Cytosol</location>
    </subcellularLocation>
</comment>
<dbReference type="RefSeq" id="WP_124540154.1">
    <property type="nucleotide sequence ID" value="NZ_QUSW01000002.1"/>
</dbReference>
<gene>
    <name evidence="7" type="primary">fliS</name>
    <name evidence="7" type="ORF">DZC73_10430</name>
</gene>
<evidence type="ECO:0000256" key="1">
    <source>
        <dbReference type="ARBA" id="ARBA00004514"/>
    </source>
</evidence>
<dbReference type="OrthoDB" id="9792010at2"/>
<proteinExistence type="inferred from homology"/>
<evidence type="ECO:0000256" key="2">
    <source>
        <dbReference type="ARBA" id="ARBA00008787"/>
    </source>
</evidence>
<protein>
    <recommendedName>
        <fullName evidence="6">Flagellar secretion chaperone FliS</fullName>
    </recommendedName>
</protein>
<keyword evidence="8" id="KW-1185">Reference proteome</keyword>
<accession>A0A3N7HTX2</accession>
<evidence type="ECO:0000256" key="4">
    <source>
        <dbReference type="ARBA" id="ARBA00022795"/>
    </source>
</evidence>
<keyword evidence="3 6" id="KW-0963">Cytoplasm</keyword>
<dbReference type="CDD" id="cd16098">
    <property type="entry name" value="FliS"/>
    <property type="match status" value="1"/>
</dbReference>
<dbReference type="InterPro" id="IPR036584">
    <property type="entry name" value="FliS_sf"/>
</dbReference>
<dbReference type="AlphaFoldDB" id="A0A3N7HTX2"/>
<dbReference type="NCBIfam" id="TIGR00208">
    <property type="entry name" value="fliS"/>
    <property type="match status" value="1"/>
</dbReference>
<evidence type="ECO:0000256" key="5">
    <source>
        <dbReference type="ARBA" id="ARBA00023186"/>
    </source>
</evidence>